<keyword evidence="11 18" id="KW-0249">Electron transport</keyword>
<evidence type="ECO:0000259" key="19">
    <source>
        <dbReference type="Pfam" id="PF00361"/>
    </source>
</evidence>
<dbReference type="InterPro" id="IPR050175">
    <property type="entry name" value="Complex_I_Subunit_2"/>
</dbReference>
<keyword evidence="14 18" id="KW-0830">Ubiquinone</keyword>
<keyword evidence="12 18" id="KW-1133">Transmembrane helix</keyword>
<dbReference type="PRINTS" id="PR01436">
    <property type="entry name" value="NADHDHGNASE2"/>
</dbReference>
<comment type="similarity">
    <text evidence="3 18">Belongs to the complex I subunit 2 family.</text>
</comment>
<dbReference type="InterPro" id="IPR003917">
    <property type="entry name" value="NADH_UbQ_OxRdtase_chain2"/>
</dbReference>
<gene>
    <name evidence="20" type="primary">nad2</name>
</gene>
<keyword evidence="6" id="KW-0813">Transport</keyword>
<dbReference type="EMBL" id="MT576697">
    <property type="protein sequence ID" value="QWV61766.1"/>
    <property type="molecule type" value="Genomic_DNA"/>
</dbReference>
<evidence type="ECO:0000256" key="18">
    <source>
        <dbReference type="RuleBase" id="RU003403"/>
    </source>
</evidence>
<keyword evidence="9 18" id="KW-0999">Mitochondrion inner membrane</keyword>
<keyword evidence="7 18" id="KW-0679">Respiratory chain</keyword>
<dbReference type="PANTHER" id="PTHR46552">
    <property type="entry name" value="NADH-UBIQUINONE OXIDOREDUCTASE CHAIN 2"/>
    <property type="match status" value="1"/>
</dbReference>
<evidence type="ECO:0000256" key="13">
    <source>
        <dbReference type="ARBA" id="ARBA00023027"/>
    </source>
</evidence>
<dbReference type="EC" id="7.1.1.2" evidence="4 18"/>
<dbReference type="Pfam" id="PF00361">
    <property type="entry name" value="Proton_antipo_M"/>
    <property type="match status" value="1"/>
</dbReference>
<evidence type="ECO:0000256" key="4">
    <source>
        <dbReference type="ARBA" id="ARBA00012944"/>
    </source>
</evidence>
<evidence type="ECO:0000256" key="5">
    <source>
        <dbReference type="ARBA" id="ARBA00021008"/>
    </source>
</evidence>
<feature type="transmembrane region" description="Helical" evidence="18">
    <location>
        <begin position="130"/>
        <end position="157"/>
    </location>
</feature>
<feature type="transmembrane region" description="Helical" evidence="18">
    <location>
        <begin position="177"/>
        <end position="209"/>
    </location>
</feature>
<proteinExistence type="inferred from homology"/>
<feature type="transmembrane region" description="Helical" evidence="18">
    <location>
        <begin position="59"/>
        <end position="78"/>
    </location>
</feature>
<evidence type="ECO:0000313" key="20">
    <source>
        <dbReference type="EMBL" id="QWV61766.1"/>
    </source>
</evidence>
<comment type="function">
    <text evidence="1">Core subunit of the mitochondrial membrane respiratory chain NADH dehydrogenase (Complex I) that is believed to belong to the minimal assembly required for catalysis. Complex I functions in the transfer of electrons from NADH to the respiratory chain. The immediate electron acceptor for the enzyme is believed to be ubiquinone.</text>
</comment>
<name>A0A8F2Q0I3_9HEMI</name>
<comment type="function">
    <text evidence="18">Core subunit of the mitochondrial membrane respiratory chain NADH dehydrogenase (Complex I) which catalyzes electron transfer from NADH through the respiratory chain, using ubiquinone as an electron acceptor. Essential for the catalytic activity and assembly of complex I.</text>
</comment>
<organism evidence="20">
    <name type="scientific">Agonoscena pistaciae</name>
    <dbReference type="NCBI Taxonomy" id="1635299"/>
    <lineage>
        <taxon>Eukaryota</taxon>
        <taxon>Metazoa</taxon>
        <taxon>Ecdysozoa</taxon>
        <taxon>Arthropoda</taxon>
        <taxon>Hexapoda</taxon>
        <taxon>Insecta</taxon>
        <taxon>Pterygota</taxon>
        <taxon>Neoptera</taxon>
        <taxon>Paraneoptera</taxon>
        <taxon>Hemiptera</taxon>
        <taxon>Sternorrhyncha</taxon>
        <taxon>Psylloidea</taxon>
        <taxon>Aphalaridae</taxon>
        <taxon>Agonoscena</taxon>
    </lineage>
</organism>
<evidence type="ECO:0000256" key="11">
    <source>
        <dbReference type="ARBA" id="ARBA00022982"/>
    </source>
</evidence>
<dbReference type="GO" id="GO:0005743">
    <property type="term" value="C:mitochondrial inner membrane"/>
    <property type="evidence" value="ECO:0007669"/>
    <property type="project" value="UniProtKB-SubCell"/>
</dbReference>
<evidence type="ECO:0000256" key="10">
    <source>
        <dbReference type="ARBA" id="ARBA00022967"/>
    </source>
</evidence>
<sequence length="325" mass="37374">MKSFNFILLPPVYLLSIILPMSFSSWLTMWAGLEINMFLFILTMTHSPSVFANEMKMKYFLVQSFSSLIFLLTMNINFHSFEETALLNKIVPSLAILLKMGASPLHSWAPQIACKLPQESLMMFLTLQKIPPLFIINSFNWSGLIWVSLINMIVGTIMGISESNTIKILIFSSINNIGWMLICMLMSLSIFILFFTIYFTLTSLAITFLKSMKTKWISQIKSPQKMEKIVFYSNMMSLGGLPPLLGFAPKWIIISKMIYFNILVTSIIVVTSIPLLFFYIKMSINLIMCFSMEKKWMNKSFSMNIWLNSMSFVNLMGMPLFFTLT</sequence>
<comment type="subcellular location">
    <subcellularLocation>
        <location evidence="2 18">Mitochondrion inner membrane</location>
        <topology evidence="2 18">Multi-pass membrane protein</topology>
    </subcellularLocation>
</comment>
<keyword evidence="13 18" id="KW-0520">NAD</keyword>
<reference evidence="20" key="1">
    <citation type="journal article" date="2021" name="Int J Trop Insect Sci">
        <title>De novo assembly and comparative analysis of the complete mitochondrial genome sequence of the pistachio psyllid, Agonoscena pistaciae (Hemiptera: Aphalaridae).</title>
        <authorList>
            <person name="Fekrat L."/>
            <person name="Zakiaghl M."/>
            <person name="Dhami M.K."/>
            <person name="Zhang Y."/>
            <person name="Koohkanzade M."/>
        </authorList>
    </citation>
    <scope>NUCLEOTIDE SEQUENCE</scope>
    <source>
        <tissue evidence="20">Whole insect</tissue>
    </source>
</reference>
<evidence type="ECO:0000256" key="7">
    <source>
        <dbReference type="ARBA" id="ARBA00022660"/>
    </source>
</evidence>
<evidence type="ECO:0000256" key="14">
    <source>
        <dbReference type="ARBA" id="ARBA00023075"/>
    </source>
</evidence>
<evidence type="ECO:0000256" key="16">
    <source>
        <dbReference type="ARBA" id="ARBA00023136"/>
    </source>
</evidence>
<keyword evidence="8 18" id="KW-0812">Transmembrane</keyword>
<keyword evidence="16 18" id="KW-0472">Membrane</keyword>
<dbReference type="InterPro" id="IPR001750">
    <property type="entry name" value="ND/Mrp_TM"/>
</dbReference>
<feature type="transmembrane region" description="Helical" evidence="18">
    <location>
        <begin position="301"/>
        <end position="322"/>
    </location>
</feature>
<dbReference type="GO" id="GO:0008137">
    <property type="term" value="F:NADH dehydrogenase (ubiquinone) activity"/>
    <property type="evidence" value="ECO:0007669"/>
    <property type="project" value="UniProtKB-EC"/>
</dbReference>
<feature type="transmembrane region" description="Helical" evidence="18">
    <location>
        <begin position="258"/>
        <end position="280"/>
    </location>
</feature>
<keyword evidence="15 18" id="KW-0496">Mitochondrion</keyword>
<feature type="transmembrane region" description="Helical" evidence="18">
    <location>
        <begin position="229"/>
        <end position="252"/>
    </location>
</feature>
<evidence type="ECO:0000256" key="15">
    <source>
        <dbReference type="ARBA" id="ARBA00023128"/>
    </source>
</evidence>
<evidence type="ECO:0000256" key="12">
    <source>
        <dbReference type="ARBA" id="ARBA00022989"/>
    </source>
</evidence>
<protein>
    <recommendedName>
        <fullName evidence="5 18">NADH-ubiquinone oxidoreductase chain 2</fullName>
        <ecNumber evidence="4 18">7.1.1.2</ecNumber>
    </recommendedName>
</protein>
<evidence type="ECO:0000256" key="6">
    <source>
        <dbReference type="ARBA" id="ARBA00022448"/>
    </source>
</evidence>
<geneLocation type="mitochondrion" evidence="20"/>
<evidence type="ECO:0000256" key="9">
    <source>
        <dbReference type="ARBA" id="ARBA00022792"/>
    </source>
</evidence>
<evidence type="ECO:0000256" key="1">
    <source>
        <dbReference type="ARBA" id="ARBA00003257"/>
    </source>
</evidence>
<keyword evidence="10 18" id="KW-1278">Translocase</keyword>
<comment type="catalytic activity">
    <reaction evidence="17 18">
        <text>a ubiquinone + NADH + 5 H(+)(in) = a ubiquinol + NAD(+) + 4 H(+)(out)</text>
        <dbReference type="Rhea" id="RHEA:29091"/>
        <dbReference type="Rhea" id="RHEA-COMP:9565"/>
        <dbReference type="Rhea" id="RHEA-COMP:9566"/>
        <dbReference type="ChEBI" id="CHEBI:15378"/>
        <dbReference type="ChEBI" id="CHEBI:16389"/>
        <dbReference type="ChEBI" id="CHEBI:17976"/>
        <dbReference type="ChEBI" id="CHEBI:57540"/>
        <dbReference type="ChEBI" id="CHEBI:57945"/>
        <dbReference type="EC" id="7.1.1.2"/>
    </reaction>
</comment>
<dbReference type="AlphaFoldDB" id="A0A8F2Q0I3"/>
<accession>A0A8F2Q0I3</accession>
<feature type="transmembrane region" description="Helical" evidence="18">
    <location>
        <begin position="12"/>
        <end position="29"/>
    </location>
</feature>
<feature type="domain" description="NADH:quinone oxidoreductase/Mrp antiporter transmembrane" evidence="19">
    <location>
        <begin position="25"/>
        <end position="272"/>
    </location>
</feature>
<evidence type="ECO:0000256" key="2">
    <source>
        <dbReference type="ARBA" id="ARBA00004448"/>
    </source>
</evidence>
<evidence type="ECO:0000256" key="17">
    <source>
        <dbReference type="ARBA" id="ARBA00049551"/>
    </source>
</evidence>
<evidence type="ECO:0000256" key="8">
    <source>
        <dbReference type="ARBA" id="ARBA00022692"/>
    </source>
</evidence>
<dbReference type="PANTHER" id="PTHR46552:SF1">
    <property type="entry name" value="NADH-UBIQUINONE OXIDOREDUCTASE CHAIN 2"/>
    <property type="match status" value="1"/>
</dbReference>
<evidence type="ECO:0000256" key="3">
    <source>
        <dbReference type="ARBA" id="ARBA00007012"/>
    </source>
</evidence>
<dbReference type="GO" id="GO:0006120">
    <property type="term" value="P:mitochondrial electron transport, NADH to ubiquinone"/>
    <property type="evidence" value="ECO:0007669"/>
    <property type="project" value="InterPro"/>
</dbReference>